<evidence type="ECO:0000313" key="4">
    <source>
        <dbReference type="Proteomes" id="UP000199092"/>
    </source>
</evidence>
<evidence type="ECO:0000313" key="3">
    <source>
        <dbReference type="EMBL" id="SDS86647.1"/>
    </source>
</evidence>
<keyword evidence="4" id="KW-1185">Reference proteome</keyword>
<feature type="region of interest" description="Disordered" evidence="2">
    <location>
        <begin position="1"/>
        <end position="26"/>
    </location>
</feature>
<dbReference type="InterPro" id="IPR008863">
    <property type="entry name" value="Toxic_anion-R_TelA"/>
</dbReference>
<dbReference type="AlphaFoldDB" id="A0A1H1VP46"/>
<proteinExistence type="inferred from homology"/>
<dbReference type="EMBL" id="LT629749">
    <property type="protein sequence ID" value="SDS86647.1"/>
    <property type="molecule type" value="Genomic_DNA"/>
</dbReference>
<feature type="compositionally biased region" description="Low complexity" evidence="2">
    <location>
        <begin position="1"/>
        <end position="10"/>
    </location>
</feature>
<dbReference type="PANTHER" id="PTHR38432:SF1">
    <property type="entry name" value="TELA-LIKE PROTEIN SAOUHSC_01408"/>
    <property type="match status" value="1"/>
</dbReference>
<dbReference type="Pfam" id="PF05816">
    <property type="entry name" value="TelA"/>
    <property type="match status" value="1"/>
</dbReference>
<evidence type="ECO:0000256" key="1">
    <source>
        <dbReference type="ARBA" id="ARBA00005541"/>
    </source>
</evidence>
<dbReference type="PANTHER" id="PTHR38432">
    <property type="entry name" value="TELA-LIKE PROTEIN SAOUHSC_01408"/>
    <property type="match status" value="1"/>
</dbReference>
<dbReference type="RefSeq" id="WP_091413218.1">
    <property type="nucleotide sequence ID" value="NZ_LT629749.1"/>
</dbReference>
<dbReference type="OrthoDB" id="1654346at2"/>
<organism evidence="3 4">
    <name type="scientific">Friedmanniella luteola</name>
    <dbReference type="NCBI Taxonomy" id="546871"/>
    <lineage>
        <taxon>Bacteria</taxon>
        <taxon>Bacillati</taxon>
        <taxon>Actinomycetota</taxon>
        <taxon>Actinomycetes</taxon>
        <taxon>Propionibacteriales</taxon>
        <taxon>Nocardioidaceae</taxon>
        <taxon>Friedmanniella</taxon>
    </lineage>
</organism>
<protein>
    <submittedName>
        <fullName evidence="3">Uncharacterized conserved protein YaaN involved in tellurite resistance</fullName>
    </submittedName>
</protein>
<sequence length="413" mass="44475">MTEPTSAAPSPLAPPDPSPLTLTAAAPPRPVAATAAPAMAPQVDPATVPALDQKVDGFLDALAAAQTRSPQFTAQAENVRAMGDADIRRAAETSNRLLQAPVRALQEGGLAEGSTVGQTLLDLRRTVEELDPSQATGTRKLLGFLPFGDKVVDYFRKYQAAQSHLDGILHSLRNGQDELTRDNVALNMEKQNLWAAMGRLNSYIYVAERLDARLVEQIAALELSDPERAKALSQDVLFYVRQKHQDLLTQLAVAIQSYLAMDVVIKNNLELIKGVDRASTTTVSALRTAVIVAQALSSQKLVLDQIGALNSTTSDLIQRTSEMMRDNSAQIQQQAASATLGLPQLKAAFANIYATMDSIDTFKRQALDTMATTIGTLESEVVKSREYLDRVSRQDAQLASGALDLDTDPGAGR</sequence>
<comment type="similarity">
    <text evidence="1">Belongs to the TelA family.</text>
</comment>
<dbReference type="STRING" id="546871.SAMN04488543_2541"/>
<dbReference type="Proteomes" id="UP000199092">
    <property type="component" value="Chromosome I"/>
</dbReference>
<reference evidence="3 4" key="1">
    <citation type="submission" date="2016-10" db="EMBL/GenBank/DDBJ databases">
        <authorList>
            <person name="de Groot N.N."/>
        </authorList>
    </citation>
    <scope>NUCLEOTIDE SEQUENCE [LARGE SCALE GENOMIC DNA]</scope>
    <source>
        <strain evidence="3 4">DSM 21741</strain>
    </source>
</reference>
<accession>A0A1H1VP46</accession>
<name>A0A1H1VP46_9ACTN</name>
<gene>
    <name evidence="3" type="ORF">SAMN04488543_2541</name>
</gene>
<evidence type="ECO:0000256" key="2">
    <source>
        <dbReference type="SAM" id="MobiDB-lite"/>
    </source>
</evidence>